<feature type="compositionally biased region" description="Low complexity" evidence="7">
    <location>
        <begin position="266"/>
        <end position="275"/>
    </location>
</feature>
<dbReference type="GO" id="GO:0003723">
    <property type="term" value="F:RNA binding"/>
    <property type="evidence" value="ECO:0007669"/>
    <property type="project" value="UniProtKB-UniRule"/>
</dbReference>
<accession>A0A8X7NZ91</accession>
<sequence>PLRPTTVLNRQAATRFIEHSLPDLSSAQRQNIRDLSKGEKSRMRYSGTSAKKRKYQSDEKQSVRSAAKEFLEKAAHELNGNNENGLKGPLMAAADGSDDVEMEQLAILEELKPQLEEMLSLAEPEVLAQMQPLKRAKVMYMLAEATTTIFNVRLRCTGVNPDDHRVKSEIERLDVYKEKFQRCMDRSKEPLRPTTVLNRQAATRFIEHSLPDLSSAQRQNIRDLSKGEKSRMRYSGTSAKKRKYQSDEKQSVRSAAKEFLEKAARELNGNNENGLKGPLMAAADGSDDVEMGTA</sequence>
<dbReference type="GO" id="GO:0003677">
    <property type="term" value="F:DNA binding"/>
    <property type="evidence" value="ECO:0007669"/>
    <property type="project" value="UniProtKB-KW"/>
</dbReference>
<protein>
    <recommendedName>
        <fullName evidence="6">Nuclear nucleic acid-binding protein C1D</fullName>
    </recommendedName>
</protein>
<dbReference type="GO" id="GO:0005730">
    <property type="term" value="C:nucleolus"/>
    <property type="evidence" value="ECO:0007669"/>
    <property type="project" value="UniProtKB-SubCell"/>
</dbReference>
<dbReference type="AlphaFoldDB" id="A0A8X7NZ91"/>
<feature type="non-terminal residue" evidence="8">
    <location>
        <position position="294"/>
    </location>
</feature>
<dbReference type="Pfam" id="PF04000">
    <property type="entry name" value="Sas10_Utp3"/>
    <property type="match status" value="1"/>
</dbReference>
<keyword evidence="6" id="KW-0238">DNA-binding</keyword>
<dbReference type="InterPro" id="IPR011082">
    <property type="entry name" value="Exosome-assoc_fac/DNA_repair"/>
</dbReference>
<proteinExistence type="inferred from homology"/>
<organism evidence="8 9">
    <name type="scientific">Brassica carinata</name>
    <name type="common">Ethiopian mustard</name>
    <name type="synonym">Abyssinian cabbage</name>
    <dbReference type="NCBI Taxonomy" id="52824"/>
    <lineage>
        <taxon>Eukaryota</taxon>
        <taxon>Viridiplantae</taxon>
        <taxon>Streptophyta</taxon>
        <taxon>Embryophyta</taxon>
        <taxon>Tracheophyta</taxon>
        <taxon>Spermatophyta</taxon>
        <taxon>Magnoliopsida</taxon>
        <taxon>eudicotyledons</taxon>
        <taxon>Gunneridae</taxon>
        <taxon>Pentapetalae</taxon>
        <taxon>rosids</taxon>
        <taxon>malvids</taxon>
        <taxon>Brassicales</taxon>
        <taxon>Brassicaceae</taxon>
        <taxon>Brassiceae</taxon>
        <taxon>Brassica</taxon>
    </lineage>
</organism>
<dbReference type="Proteomes" id="UP000886595">
    <property type="component" value="Unassembled WGS sequence"/>
</dbReference>
<reference evidence="8 9" key="1">
    <citation type="submission" date="2020-02" db="EMBL/GenBank/DDBJ databases">
        <authorList>
            <person name="Ma Q."/>
            <person name="Huang Y."/>
            <person name="Song X."/>
            <person name="Pei D."/>
        </authorList>
    </citation>
    <scope>NUCLEOTIDE SEQUENCE [LARGE SCALE GENOMIC DNA]</scope>
    <source>
        <strain evidence="8">Sxm20200214</strain>
        <tissue evidence="8">Leaf</tissue>
    </source>
</reference>
<evidence type="ECO:0000256" key="1">
    <source>
        <dbReference type="ARBA" id="ARBA00004123"/>
    </source>
</evidence>
<evidence type="ECO:0000256" key="4">
    <source>
        <dbReference type="ARBA" id="ARBA00022884"/>
    </source>
</evidence>
<feature type="compositionally biased region" description="Basic and acidic residues" evidence="7">
    <location>
        <begin position="33"/>
        <end position="42"/>
    </location>
</feature>
<name>A0A8X7NZ91_BRACI</name>
<comment type="subunit">
    <text evidence="6">Monomer and homodimer.</text>
</comment>
<feature type="compositionally biased region" description="Acidic residues" evidence="7">
    <location>
        <begin position="285"/>
        <end position="294"/>
    </location>
</feature>
<dbReference type="PANTHER" id="PTHR15341:SF3">
    <property type="entry name" value="NUCLEAR NUCLEIC ACID-BINDING PROTEIN C1D"/>
    <property type="match status" value="1"/>
</dbReference>
<keyword evidence="6" id="KW-0963">Cytoplasm</keyword>
<feature type="compositionally biased region" description="Basic and acidic residues" evidence="7">
    <location>
        <begin position="220"/>
        <end position="231"/>
    </location>
</feature>
<keyword evidence="9" id="KW-1185">Reference proteome</keyword>
<evidence type="ECO:0000313" key="8">
    <source>
        <dbReference type="EMBL" id="KAG2241552.1"/>
    </source>
</evidence>
<dbReference type="GO" id="GO:0000460">
    <property type="term" value="P:maturation of 5.8S rRNA"/>
    <property type="evidence" value="ECO:0007669"/>
    <property type="project" value="TreeGrafter"/>
</dbReference>
<evidence type="ECO:0000256" key="7">
    <source>
        <dbReference type="SAM" id="MobiDB-lite"/>
    </source>
</evidence>
<comment type="similarity">
    <text evidence="2 6">Belongs to the C1D family.</text>
</comment>
<dbReference type="GO" id="GO:0010468">
    <property type="term" value="P:regulation of gene expression"/>
    <property type="evidence" value="ECO:0007669"/>
    <property type="project" value="TreeGrafter"/>
</dbReference>
<evidence type="ECO:0000256" key="2">
    <source>
        <dbReference type="ARBA" id="ARBA00009154"/>
    </source>
</evidence>
<keyword evidence="3 6" id="KW-0698">rRNA processing</keyword>
<evidence type="ECO:0000313" key="9">
    <source>
        <dbReference type="Proteomes" id="UP000886595"/>
    </source>
</evidence>
<evidence type="ECO:0000256" key="5">
    <source>
        <dbReference type="ARBA" id="ARBA00023242"/>
    </source>
</evidence>
<feature type="region of interest" description="Disordered" evidence="7">
    <location>
        <begin position="33"/>
        <end position="63"/>
    </location>
</feature>
<keyword evidence="5 6" id="KW-0539">Nucleus</keyword>
<evidence type="ECO:0000256" key="3">
    <source>
        <dbReference type="ARBA" id="ARBA00022552"/>
    </source>
</evidence>
<dbReference type="GO" id="GO:0005737">
    <property type="term" value="C:cytoplasm"/>
    <property type="evidence" value="ECO:0007669"/>
    <property type="project" value="UniProtKB-SubCell"/>
</dbReference>
<dbReference type="OrthoDB" id="1421013at2759"/>
<comment type="subcellular location">
    <subcellularLocation>
        <location evidence="6">Cytoplasm</location>
    </subcellularLocation>
    <subcellularLocation>
        <location evidence="6">Nucleus</location>
        <location evidence="6">Nucleolus</location>
    </subcellularLocation>
    <subcellularLocation>
        <location evidence="1 6">Nucleus</location>
    </subcellularLocation>
</comment>
<evidence type="ECO:0000256" key="6">
    <source>
        <dbReference type="RuleBase" id="RU368003"/>
    </source>
</evidence>
<feature type="region of interest" description="Disordered" evidence="7">
    <location>
        <begin position="216"/>
        <end position="294"/>
    </location>
</feature>
<keyword evidence="4 6" id="KW-0694">RNA-binding</keyword>
<dbReference type="EMBL" id="JAAMPC010000898">
    <property type="protein sequence ID" value="KAG2241552.1"/>
    <property type="molecule type" value="Genomic_DNA"/>
</dbReference>
<comment type="caution">
    <text evidence="8">The sequence shown here is derived from an EMBL/GenBank/DDBJ whole genome shotgun (WGS) entry which is preliminary data.</text>
</comment>
<comment type="function">
    <text evidence="6">Plays a role in the recruitment of the exosome to pre-rRNA to mediate the 3'-5' end processing of the 5.8S rRNA.</text>
</comment>
<gene>
    <name evidence="8" type="ORF">Bca52824_096466</name>
</gene>
<dbReference type="InterPro" id="IPR007146">
    <property type="entry name" value="Sas10/Utp3/C1D"/>
</dbReference>
<dbReference type="PANTHER" id="PTHR15341">
    <property type="entry name" value="SUN-COR STEROID HORMONE RECEPTOR CO-REPRESSOR"/>
    <property type="match status" value="1"/>
</dbReference>
<dbReference type="GO" id="GO:0000178">
    <property type="term" value="C:exosome (RNase complex)"/>
    <property type="evidence" value="ECO:0007669"/>
    <property type="project" value="TreeGrafter"/>
</dbReference>
<feature type="compositionally biased region" description="Basic and acidic residues" evidence="7">
    <location>
        <begin position="244"/>
        <end position="265"/>
    </location>
</feature>